<dbReference type="AlphaFoldDB" id="A0A4S2BM24"/>
<protein>
    <submittedName>
        <fullName evidence="1">Uncharacterized protein</fullName>
    </submittedName>
</protein>
<accession>A0A4S2BM24</accession>
<dbReference type="RefSeq" id="WP_004045124.1">
    <property type="nucleotide sequence ID" value="NZ_AQFR02000003.1"/>
</dbReference>
<dbReference type="Proteomes" id="UP000309117">
    <property type="component" value="Unassembled WGS sequence"/>
</dbReference>
<gene>
    <name evidence="1" type="ORF">E5351_04175</name>
</gene>
<proteinExistence type="predicted"/>
<dbReference type="EMBL" id="SRYV01000006">
    <property type="protein sequence ID" value="TGY16017.1"/>
    <property type="molecule type" value="Genomic_DNA"/>
</dbReference>
<name>A0A4S2BM24_9LACO</name>
<evidence type="ECO:0000313" key="2">
    <source>
        <dbReference type="Proteomes" id="UP000309117"/>
    </source>
</evidence>
<evidence type="ECO:0000313" key="1">
    <source>
        <dbReference type="EMBL" id="TGY16017.1"/>
    </source>
</evidence>
<reference evidence="1 2" key="1">
    <citation type="submission" date="2019-04" db="EMBL/GenBank/DDBJ databases">
        <title>Microbes associate with the intestines of laboratory mice.</title>
        <authorList>
            <person name="Navarre W."/>
            <person name="Wong E."/>
            <person name="Huang K."/>
            <person name="Tropini C."/>
            <person name="Ng K."/>
            <person name="Yu B."/>
        </authorList>
    </citation>
    <scope>NUCLEOTIDE SEQUENCE [LARGE SCALE GENOMIC DNA]</scope>
    <source>
        <strain evidence="1 2">NM61_E11</strain>
    </source>
</reference>
<comment type="caution">
    <text evidence="1">The sequence shown here is derived from an EMBL/GenBank/DDBJ whole genome shotgun (WGS) entry which is preliminary data.</text>
</comment>
<organism evidence="1 2">
    <name type="scientific">Lactobacillus intestinalis</name>
    <dbReference type="NCBI Taxonomy" id="151781"/>
    <lineage>
        <taxon>Bacteria</taxon>
        <taxon>Bacillati</taxon>
        <taxon>Bacillota</taxon>
        <taxon>Bacilli</taxon>
        <taxon>Lactobacillales</taxon>
        <taxon>Lactobacillaceae</taxon>
        <taxon>Lactobacillus</taxon>
    </lineage>
</organism>
<dbReference type="GeneID" id="75116926"/>
<sequence length="94" mass="10763">MKLTNLLQLINNLNQNINFFIRINDTRLPLSKITITNTECLIYPGKKALTKAQILSLIKNLHHKGISLKIVDKEKRIPIYGIQINLEKSIVTLV</sequence>